<evidence type="ECO:0000256" key="5">
    <source>
        <dbReference type="ARBA" id="ARBA00022490"/>
    </source>
</evidence>
<dbReference type="GO" id="GO:0005737">
    <property type="term" value="C:cytoplasm"/>
    <property type="evidence" value="ECO:0007669"/>
    <property type="project" value="UniProtKB-SubCell"/>
</dbReference>
<evidence type="ECO:0000256" key="10">
    <source>
        <dbReference type="ARBA" id="ARBA00031323"/>
    </source>
</evidence>
<evidence type="ECO:0000256" key="7">
    <source>
        <dbReference type="ARBA" id="ARBA00022679"/>
    </source>
</evidence>
<keyword evidence="7 12" id="KW-0808">Transferase</keyword>
<evidence type="ECO:0000256" key="1">
    <source>
        <dbReference type="ARBA" id="ARBA00004496"/>
    </source>
</evidence>
<gene>
    <name evidence="12" type="ORF">A4A59_23590</name>
</gene>
<evidence type="ECO:0000256" key="4">
    <source>
        <dbReference type="ARBA" id="ARBA00013346"/>
    </source>
</evidence>
<dbReference type="GO" id="GO:0004719">
    <property type="term" value="F:protein-L-isoaspartate (D-aspartate) O-methyltransferase activity"/>
    <property type="evidence" value="ECO:0007669"/>
    <property type="project" value="UniProtKB-EC"/>
</dbReference>
<keyword evidence="5" id="KW-0963">Cytoplasm</keyword>
<comment type="caution">
    <text evidence="12">The sequence shown here is derived from an EMBL/GenBank/DDBJ whole genome shotgun (WGS) entry which is preliminary data.</text>
</comment>
<sequence>MELVLLMTRDELKIVRRAYAKQLTAAVRVVDERVEAAFAEVPREDFLGPGPWPIFRMRKTYVPTPTADPVYLYTDDVVGIVPERHINNGQPSLHAFLLSQAALGAGEHMVHVGAGTGYYSAIMANLVAASGRVTAIEFEQELAARAKANLAGYPIVSVVQGDGSSVPFDSADVIYVNAGATRPANIWLDRLNNGGRLILPLTTDLGFTSSNWSNMHLRGAVFLVTRRGEEFHAQWISPVAIFPCKGMRDEESEKALAAAFETGEHKRVTRLYRTDEVPAERCWVRAPGWCLAYA</sequence>
<dbReference type="EC" id="2.1.1.77" evidence="3"/>
<dbReference type="CDD" id="cd02440">
    <property type="entry name" value="AdoMet_MTases"/>
    <property type="match status" value="1"/>
</dbReference>
<dbReference type="AlphaFoldDB" id="A0A154IFQ8"/>
<reference evidence="12" key="1">
    <citation type="submission" date="2016-03" db="EMBL/GenBank/DDBJ databases">
        <title>Microsymbionts genomes from the relict species Vavilovia formosa.</title>
        <authorList>
            <person name="Chirak E."/>
            <person name="Kimeklis A."/>
            <person name="Kopat V."/>
            <person name="Andronov E."/>
        </authorList>
    </citation>
    <scope>NUCLEOTIDE SEQUENCE [LARGE SCALE GENOMIC DNA]</scope>
    <source>
        <strain evidence="12">Vaf12</strain>
    </source>
</reference>
<comment type="subcellular location">
    <subcellularLocation>
        <location evidence="1">Cytoplasm</location>
    </subcellularLocation>
</comment>
<dbReference type="InterPro" id="IPR000682">
    <property type="entry name" value="PCMT"/>
</dbReference>
<name>A0A154IFQ8_RHILE</name>
<evidence type="ECO:0000256" key="6">
    <source>
        <dbReference type="ARBA" id="ARBA00022603"/>
    </source>
</evidence>
<dbReference type="GO" id="GO:0032259">
    <property type="term" value="P:methylation"/>
    <property type="evidence" value="ECO:0007669"/>
    <property type="project" value="UniProtKB-KW"/>
</dbReference>
<evidence type="ECO:0000256" key="3">
    <source>
        <dbReference type="ARBA" id="ARBA00011890"/>
    </source>
</evidence>
<dbReference type="Pfam" id="PF01135">
    <property type="entry name" value="PCMT"/>
    <property type="match status" value="1"/>
</dbReference>
<dbReference type="SUPFAM" id="SSF53335">
    <property type="entry name" value="S-adenosyl-L-methionine-dependent methyltransferases"/>
    <property type="match status" value="1"/>
</dbReference>
<evidence type="ECO:0000256" key="9">
    <source>
        <dbReference type="ARBA" id="ARBA00030757"/>
    </source>
</evidence>
<evidence type="ECO:0000256" key="8">
    <source>
        <dbReference type="ARBA" id="ARBA00022691"/>
    </source>
</evidence>
<evidence type="ECO:0000313" key="12">
    <source>
        <dbReference type="EMBL" id="KZA99241.1"/>
    </source>
</evidence>
<protein>
    <recommendedName>
        <fullName evidence="4">Protein-L-isoaspartate O-methyltransferase</fullName>
        <ecNumber evidence="3">2.1.1.77</ecNumber>
    </recommendedName>
    <alternativeName>
        <fullName evidence="11">L-isoaspartyl protein carboxyl methyltransferase</fullName>
    </alternativeName>
    <alternativeName>
        <fullName evidence="9">Protein L-isoaspartyl methyltransferase</fullName>
    </alternativeName>
    <alternativeName>
        <fullName evidence="10">Protein-beta-aspartate methyltransferase</fullName>
    </alternativeName>
</protein>
<comment type="similarity">
    <text evidence="2">Belongs to the methyltransferase superfamily. L-isoaspartyl/D-aspartyl protein methyltransferase family.</text>
</comment>
<organism evidence="12">
    <name type="scientific">Rhizobium leguminosarum</name>
    <dbReference type="NCBI Taxonomy" id="384"/>
    <lineage>
        <taxon>Bacteria</taxon>
        <taxon>Pseudomonadati</taxon>
        <taxon>Pseudomonadota</taxon>
        <taxon>Alphaproteobacteria</taxon>
        <taxon>Hyphomicrobiales</taxon>
        <taxon>Rhizobiaceae</taxon>
        <taxon>Rhizobium/Agrobacterium group</taxon>
        <taxon>Rhizobium</taxon>
    </lineage>
</organism>
<evidence type="ECO:0000256" key="11">
    <source>
        <dbReference type="ARBA" id="ARBA00031350"/>
    </source>
</evidence>
<proteinExistence type="inferred from homology"/>
<dbReference type="Gene3D" id="3.40.50.150">
    <property type="entry name" value="Vaccinia Virus protein VP39"/>
    <property type="match status" value="1"/>
</dbReference>
<dbReference type="EMBL" id="LVYU01000105">
    <property type="protein sequence ID" value="KZA99241.1"/>
    <property type="molecule type" value="Genomic_DNA"/>
</dbReference>
<keyword evidence="6 12" id="KW-0489">Methyltransferase</keyword>
<dbReference type="PANTHER" id="PTHR11579">
    <property type="entry name" value="PROTEIN-L-ISOASPARTATE O-METHYLTRANSFERASE"/>
    <property type="match status" value="1"/>
</dbReference>
<evidence type="ECO:0000256" key="2">
    <source>
        <dbReference type="ARBA" id="ARBA00005369"/>
    </source>
</evidence>
<accession>A0A154IFQ8</accession>
<dbReference type="InterPro" id="IPR029063">
    <property type="entry name" value="SAM-dependent_MTases_sf"/>
</dbReference>
<keyword evidence="8" id="KW-0949">S-adenosyl-L-methionine</keyword>
<dbReference type="PANTHER" id="PTHR11579:SF0">
    <property type="entry name" value="PROTEIN-L-ISOASPARTATE(D-ASPARTATE) O-METHYLTRANSFERASE"/>
    <property type="match status" value="1"/>
</dbReference>